<organism evidence="3 4">
    <name type="scientific">Limnofasciculus baicalensis BBK-W-15</name>
    <dbReference type="NCBI Taxonomy" id="2699891"/>
    <lineage>
        <taxon>Bacteria</taxon>
        <taxon>Bacillati</taxon>
        <taxon>Cyanobacteriota</taxon>
        <taxon>Cyanophyceae</taxon>
        <taxon>Coleofasciculales</taxon>
        <taxon>Coleofasciculaceae</taxon>
        <taxon>Limnofasciculus</taxon>
        <taxon>Limnofasciculus baicalensis</taxon>
    </lineage>
</organism>
<sequence length="169" mass="18568">MTVCIDNVPYWVNYHDVVGHISAYGQVLYVLIQQSHLYPGSQYVYVKMTRCRDEYYAVSMLNHNFWGMNKIYANYSAYEPNWFQSIPPIPSSSSYTPPRQSYPSSSEKPSSSSSSSSGSESGETITKILLGLGGIILLALAVGIPVQVIIAVPVIGIGTIFFIVNLGNS</sequence>
<keyword evidence="2" id="KW-1133">Transmembrane helix</keyword>
<keyword evidence="2" id="KW-0472">Membrane</keyword>
<evidence type="ECO:0000313" key="3">
    <source>
        <dbReference type="EMBL" id="MCP2728161.1"/>
    </source>
</evidence>
<gene>
    <name evidence="3" type="ORF">NJ959_06690</name>
</gene>
<evidence type="ECO:0000256" key="1">
    <source>
        <dbReference type="SAM" id="MobiDB-lite"/>
    </source>
</evidence>
<comment type="caution">
    <text evidence="3">The sequence shown here is derived from an EMBL/GenBank/DDBJ whole genome shotgun (WGS) entry which is preliminary data.</text>
</comment>
<evidence type="ECO:0000313" key="4">
    <source>
        <dbReference type="Proteomes" id="UP001204953"/>
    </source>
</evidence>
<feature type="transmembrane region" description="Helical" evidence="2">
    <location>
        <begin position="148"/>
        <end position="167"/>
    </location>
</feature>
<evidence type="ECO:0000256" key="2">
    <source>
        <dbReference type="SAM" id="Phobius"/>
    </source>
</evidence>
<proteinExistence type="predicted"/>
<reference evidence="3" key="1">
    <citation type="submission" date="2022-06" db="EMBL/GenBank/DDBJ databases">
        <title>New cyanobacteria of genus Symplocastrum in benthos of Lake Baikal.</title>
        <authorList>
            <person name="Sorokovikova E."/>
            <person name="Tikhonova I."/>
            <person name="Krasnopeev A."/>
            <person name="Evseev P."/>
            <person name="Gladkikh A."/>
            <person name="Belykh O."/>
        </authorList>
    </citation>
    <scope>NUCLEOTIDE SEQUENCE</scope>
    <source>
        <strain evidence="3">BBK-W-15</strain>
    </source>
</reference>
<dbReference type="RefSeq" id="WP_254010962.1">
    <property type="nucleotide sequence ID" value="NZ_JAMZMM010000042.1"/>
</dbReference>
<dbReference type="InterPro" id="IPR035979">
    <property type="entry name" value="RBD_domain_sf"/>
</dbReference>
<dbReference type="EMBL" id="JAMZMM010000042">
    <property type="protein sequence ID" value="MCP2728161.1"/>
    <property type="molecule type" value="Genomic_DNA"/>
</dbReference>
<dbReference type="GO" id="GO:0003676">
    <property type="term" value="F:nucleic acid binding"/>
    <property type="evidence" value="ECO:0007669"/>
    <property type="project" value="InterPro"/>
</dbReference>
<accession>A0AAE3KLY1</accession>
<feature type="region of interest" description="Disordered" evidence="1">
    <location>
        <begin position="93"/>
        <end position="121"/>
    </location>
</feature>
<dbReference type="CDD" id="cd00590">
    <property type="entry name" value="RRM_SF"/>
    <property type="match status" value="1"/>
</dbReference>
<dbReference type="Proteomes" id="UP001204953">
    <property type="component" value="Unassembled WGS sequence"/>
</dbReference>
<keyword evidence="4" id="KW-1185">Reference proteome</keyword>
<keyword evidence="2" id="KW-0812">Transmembrane</keyword>
<protein>
    <submittedName>
        <fullName evidence="3">RNA-binding protein</fullName>
    </submittedName>
</protein>
<name>A0AAE3KLY1_9CYAN</name>
<dbReference type="SUPFAM" id="SSF54928">
    <property type="entry name" value="RNA-binding domain, RBD"/>
    <property type="match status" value="1"/>
</dbReference>
<dbReference type="AlphaFoldDB" id="A0AAE3KLY1"/>